<name>A0A9X7CNZ8_BACCE</name>
<evidence type="ECO:0000313" key="2">
    <source>
        <dbReference type="Proteomes" id="UP000224203"/>
    </source>
</evidence>
<protein>
    <submittedName>
        <fullName evidence="1">Uncharacterized protein</fullName>
    </submittedName>
</protein>
<reference evidence="1 2" key="1">
    <citation type="submission" date="2017-09" db="EMBL/GenBank/DDBJ databases">
        <title>Large-scale bioinformatics analysis of Bacillus genomes uncovers conserved roles of natural products in bacterial physiology.</title>
        <authorList>
            <consortium name="Agbiome Team Llc"/>
            <person name="Bleich R.M."/>
            <person name="Grubbs K.J."/>
            <person name="Santa Maria K.C."/>
            <person name="Allen S.E."/>
            <person name="Farag S."/>
            <person name="Shank E.A."/>
            <person name="Bowers A."/>
        </authorList>
    </citation>
    <scope>NUCLEOTIDE SEQUENCE [LARGE SCALE GENOMIC DNA]</scope>
    <source>
        <strain evidence="1 2">AFS041711</strain>
    </source>
</reference>
<accession>A0A9X7CNZ8</accession>
<proteinExistence type="predicted"/>
<dbReference type="EMBL" id="NULI01000054">
    <property type="protein sequence ID" value="PGS79652.1"/>
    <property type="molecule type" value="Genomic_DNA"/>
</dbReference>
<gene>
    <name evidence="1" type="ORF">COC69_11835</name>
</gene>
<evidence type="ECO:0000313" key="1">
    <source>
        <dbReference type="EMBL" id="PGS79652.1"/>
    </source>
</evidence>
<dbReference type="AlphaFoldDB" id="A0A9X7CNZ8"/>
<comment type="caution">
    <text evidence="1">The sequence shown here is derived from an EMBL/GenBank/DDBJ whole genome shotgun (WGS) entry which is preliminary data.</text>
</comment>
<sequence length="146" mass="16970">MKVMVHTKGIFCEQGGLVKIKGRLFVNTISGFNNKLKKEWEMFSTFQEGLFHHALHGDERPITLADGDYLYYPAFYDATLEAPWHIPADYLKIGGNLLGKYTDQIIKVEELNKDNYKTYWVRFTLGNQSVSAEFELKILDDSRTYY</sequence>
<dbReference type="RefSeq" id="WP_098782680.1">
    <property type="nucleotide sequence ID" value="NZ_NULI01000054.1"/>
</dbReference>
<organism evidence="1 2">
    <name type="scientific">Bacillus cereus</name>
    <dbReference type="NCBI Taxonomy" id="1396"/>
    <lineage>
        <taxon>Bacteria</taxon>
        <taxon>Bacillati</taxon>
        <taxon>Bacillota</taxon>
        <taxon>Bacilli</taxon>
        <taxon>Bacillales</taxon>
        <taxon>Bacillaceae</taxon>
        <taxon>Bacillus</taxon>
        <taxon>Bacillus cereus group</taxon>
    </lineage>
</organism>
<dbReference type="Proteomes" id="UP000224203">
    <property type="component" value="Unassembled WGS sequence"/>
</dbReference>